<accession>A0ABR3DD06</accession>
<comment type="caution">
    <text evidence="2">The sequence shown here is derived from an EMBL/GenBank/DDBJ whole genome shotgun (WGS) entry which is preliminary data.</text>
</comment>
<proteinExistence type="predicted"/>
<gene>
    <name evidence="2" type="ORF">QR685DRAFT_522919</name>
</gene>
<feature type="compositionally biased region" description="Pro residues" evidence="1">
    <location>
        <begin position="37"/>
        <end position="55"/>
    </location>
</feature>
<feature type="compositionally biased region" description="Pro residues" evidence="1">
    <location>
        <begin position="1"/>
        <end position="14"/>
    </location>
</feature>
<feature type="compositionally biased region" description="Low complexity" evidence="1">
    <location>
        <begin position="15"/>
        <end position="36"/>
    </location>
</feature>
<name>A0ABR3DD06_NEUIN</name>
<reference evidence="2 3" key="1">
    <citation type="submission" date="2023-09" db="EMBL/GenBank/DDBJ databases">
        <title>Multi-omics analysis of a traditional fermented food reveals byproduct-associated fungal strains for waste-to-food upcycling.</title>
        <authorList>
            <consortium name="Lawrence Berkeley National Laboratory"/>
            <person name="Rekdal V.M."/>
            <person name="Villalobos-Escobedo J.M."/>
            <person name="Rodriguez-Valeron N."/>
            <person name="Garcia M.O."/>
            <person name="Vasquez D.P."/>
            <person name="Damayanti I."/>
            <person name="Sorensen P.M."/>
            <person name="Baidoo E.E."/>
            <person name="De Carvalho A.C."/>
            <person name="Riley R."/>
            <person name="Lipzen A."/>
            <person name="He G."/>
            <person name="Yan M."/>
            <person name="Haridas S."/>
            <person name="Daum C."/>
            <person name="Yoshinaga Y."/>
            <person name="Ng V."/>
            <person name="Grigoriev I.V."/>
            <person name="Munk R."/>
            <person name="Nuraida L."/>
            <person name="Wijaya C.H."/>
            <person name="Morales P.-C."/>
            <person name="Keasling J.D."/>
        </authorList>
    </citation>
    <scope>NUCLEOTIDE SEQUENCE [LARGE SCALE GENOMIC DNA]</scope>
    <source>
        <strain evidence="2 3">FGSC 2613</strain>
    </source>
</reference>
<sequence length="490" mass="53978">MDNDTPPPIPPRPPGWVSSPLSSPGSGPVPSSANNESPPPLPPRRPTNEEQPPPVLERQSRPYSYVPPSRESSGQSPPPLPPRVARRPVPQREPQPQPQPQPRDSSSQAEPFRPQQFQAPKVECNPLSPLQSQTGYQSTAADSEAFRGRYTPYQPQPQAQARQQTFSPPPPPPRPPPSSSPQPIPYEKWTPLFQPTGSPNPIFISLMKSFFETLVAQQTPEMRPATNGNGMMAVNGQKLLSPEKCSEFLDVQGFAVEHNLWKLNKTPWSSLPAISLQGLPNPFSGVTPLDKADWEFCLILQAFGIHHLPIPRSRPRPAAPNPSHRSSVSTNPLIPSWFTNILTTSSTEIPESMRVLGIGQTPFLTEQGFIKYMALETAGEPDRGFEGVNAALRYYAGCSGEQKGGQWGGGIGKWMEKLGPIPRDMFPASCPKEIQMAVDVGQAKHRRLCEEAVAGSRAYCEMAAEGRRHAVELTGDYRTVRVDEWGNRIW</sequence>
<dbReference type="Proteomes" id="UP001451303">
    <property type="component" value="Unassembled WGS sequence"/>
</dbReference>
<dbReference type="PRINTS" id="PR01217">
    <property type="entry name" value="PRICHEXTENSN"/>
</dbReference>
<organism evidence="2 3">
    <name type="scientific">Neurospora intermedia</name>
    <dbReference type="NCBI Taxonomy" id="5142"/>
    <lineage>
        <taxon>Eukaryota</taxon>
        <taxon>Fungi</taxon>
        <taxon>Dikarya</taxon>
        <taxon>Ascomycota</taxon>
        <taxon>Pezizomycotina</taxon>
        <taxon>Sordariomycetes</taxon>
        <taxon>Sordariomycetidae</taxon>
        <taxon>Sordariales</taxon>
        <taxon>Sordariaceae</taxon>
        <taxon>Neurospora</taxon>
    </lineage>
</organism>
<keyword evidence="3" id="KW-1185">Reference proteome</keyword>
<dbReference type="EMBL" id="JAVLET010000004">
    <property type="protein sequence ID" value="KAL0470158.1"/>
    <property type="molecule type" value="Genomic_DNA"/>
</dbReference>
<feature type="compositionally biased region" description="Low complexity" evidence="1">
    <location>
        <begin position="149"/>
        <end position="165"/>
    </location>
</feature>
<feature type="compositionally biased region" description="Pro residues" evidence="1">
    <location>
        <begin position="91"/>
        <end position="101"/>
    </location>
</feature>
<feature type="compositionally biased region" description="Pro residues" evidence="1">
    <location>
        <begin position="167"/>
        <end position="184"/>
    </location>
</feature>
<feature type="region of interest" description="Disordered" evidence="1">
    <location>
        <begin position="1"/>
        <end position="192"/>
    </location>
</feature>
<evidence type="ECO:0000313" key="3">
    <source>
        <dbReference type="Proteomes" id="UP001451303"/>
    </source>
</evidence>
<protein>
    <submittedName>
        <fullName evidence="2">Uncharacterized protein</fullName>
    </submittedName>
</protein>
<feature type="compositionally biased region" description="Polar residues" evidence="1">
    <location>
        <begin position="128"/>
        <end position="141"/>
    </location>
</feature>
<evidence type="ECO:0000313" key="2">
    <source>
        <dbReference type="EMBL" id="KAL0470158.1"/>
    </source>
</evidence>
<evidence type="ECO:0000256" key="1">
    <source>
        <dbReference type="SAM" id="MobiDB-lite"/>
    </source>
</evidence>